<dbReference type="Proteomes" id="UP000199236">
    <property type="component" value="Unassembled WGS sequence"/>
</dbReference>
<protein>
    <submittedName>
        <fullName evidence="2">Uncharacterized conserved protein YtfP, gamma-glutamylcyclotransferase (GGCT)/AIG2-like family</fullName>
    </submittedName>
</protein>
<evidence type="ECO:0000313" key="2">
    <source>
        <dbReference type="EMBL" id="SFN51316.1"/>
    </source>
</evidence>
<dbReference type="RefSeq" id="WP_090067842.1">
    <property type="nucleotide sequence ID" value="NZ_FOVR01000001.1"/>
</dbReference>
<keyword evidence="3" id="KW-1185">Reference proteome</keyword>
<dbReference type="InterPro" id="IPR036568">
    <property type="entry name" value="GGCT-like_sf"/>
</dbReference>
<gene>
    <name evidence="2" type="ORF">SAMN04488056_101144</name>
</gene>
<dbReference type="InterPro" id="IPR009288">
    <property type="entry name" value="AIG2-like_dom"/>
</dbReference>
<keyword evidence="2" id="KW-0808">Transferase</keyword>
<dbReference type="InterPro" id="IPR013024">
    <property type="entry name" value="GGCT-like"/>
</dbReference>
<dbReference type="CDD" id="cd06661">
    <property type="entry name" value="GGCT_like"/>
    <property type="match status" value="1"/>
</dbReference>
<dbReference type="OrthoDB" id="482277at2"/>
<dbReference type="Pfam" id="PF06094">
    <property type="entry name" value="GGACT"/>
    <property type="match status" value="1"/>
</dbReference>
<dbReference type="AlphaFoldDB" id="A0A1I4ZM09"/>
<sequence>MCEDFLFVYGKLRQHFDSEISRLFFNHARNVGPALFQGRLYQIAHYPGAVPSDDPQEQIVGHLLALPTEEPLWRAIDEYEGIGPDFSEPFEYERCKMPVSLEDGTQVEAWLYIYRHDLSNSDRIPHGDYFRFLEVAPL</sequence>
<proteinExistence type="predicted"/>
<dbReference type="GO" id="GO:0016740">
    <property type="term" value="F:transferase activity"/>
    <property type="evidence" value="ECO:0007669"/>
    <property type="project" value="UniProtKB-KW"/>
</dbReference>
<dbReference type="Gene3D" id="3.10.490.10">
    <property type="entry name" value="Gamma-glutamyl cyclotransferase-like"/>
    <property type="match status" value="1"/>
</dbReference>
<accession>A0A1I4ZM09</accession>
<organism evidence="2 3">
    <name type="scientific">Cohaesibacter marisflavi</name>
    <dbReference type="NCBI Taxonomy" id="655353"/>
    <lineage>
        <taxon>Bacteria</taxon>
        <taxon>Pseudomonadati</taxon>
        <taxon>Pseudomonadota</taxon>
        <taxon>Alphaproteobacteria</taxon>
        <taxon>Hyphomicrobiales</taxon>
        <taxon>Cohaesibacteraceae</taxon>
    </lineage>
</organism>
<dbReference type="EMBL" id="FOVR01000001">
    <property type="protein sequence ID" value="SFN51316.1"/>
    <property type="molecule type" value="Genomic_DNA"/>
</dbReference>
<feature type="domain" description="Gamma-glutamylcyclotransferase AIG2-like" evidence="1">
    <location>
        <begin position="6"/>
        <end position="129"/>
    </location>
</feature>
<dbReference type="SUPFAM" id="SSF110857">
    <property type="entry name" value="Gamma-glutamyl cyclotransferase-like"/>
    <property type="match status" value="1"/>
</dbReference>
<evidence type="ECO:0000313" key="3">
    <source>
        <dbReference type="Proteomes" id="UP000199236"/>
    </source>
</evidence>
<reference evidence="2 3" key="1">
    <citation type="submission" date="2016-10" db="EMBL/GenBank/DDBJ databases">
        <authorList>
            <person name="de Groot N.N."/>
        </authorList>
    </citation>
    <scope>NUCLEOTIDE SEQUENCE [LARGE SCALE GENOMIC DNA]</scope>
    <source>
        <strain evidence="2 3">CGMCC 1.9157</strain>
    </source>
</reference>
<evidence type="ECO:0000259" key="1">
    <source>
        <dbReference type="Pfam" id="PF06094"/>
    </source>
</evidence>
<dbReference type="STRING" id="655353.SAMN04488056_101144"/>
<name>A0A1I4ZM09_9HYPH</name>